<proteinExistence type="inferred from homology"/>
<keyword evidence="4" id="KW-0175">Coiled coil</keyword>
<evidence type="ECO:0000256" key="1">
    <source>
        <dbReference type="ARBA" id="ARBA00006930"/>
    </source>
</evidence>
<dbReference type="InterPro" id="IPR025662">
    <property type="entry name" value="Sigma_54_int_dom_ATP-bd_1"/>
</dbReference>
<dbReference type="Gene3D" id="3.40.50.300">
    <property type="entry name" value="P-loop containing nucleotide triphosphate hydrolases"/>
    <property type="match status" value="2"/>
</dbReference>
<dbReference type="PANTHER" id="PTHR32114">
    <property type="entry name" value="ABC TRANSPORTER ABCH.3"/>
    <property type="match status" value="1"/>
</dbReference>
<feature type="coiled-coil region" evidence="4">
    <location>
        <begin position="1070"/>
        <end position="1121"/>
    </location>
</feature>
<organism evidence="7 8">
    <name type="scientific">Roseburia intestinalis</name>
    <dbReference type="NCBI Taxonomy" id="166486"/>
    <lineage>
        <taxon>Bacteria</taxon>
        <taxon>Bacillati</taxon>
        <taxon>Bacillota</taxon>
        <taxon>Clostridia</taxon>
        <taxon>Lachnospirales</taxon>
        <taxon>Lachnospiraceae</taxon>
        <taxon>Roseburia</taxon>
    </lineage>
</organism>
<accession>A0A413YVG8</accession>
<dbReference type="Pfam" id="PF13476">
    <property type="entry name" value="AAA_23"/>
    <property type="match status" value="1"/>
</dbReference>
<evidence type="ECO:0000256" key="3">
    <source>
        <dbReference type="ARBA" id="ARBA00013368"/>
    </source>
</evidence>
<comment type="subunit">
    <text evidence="2">Heterodimer of SbcC and SbcD.</text>
</comment>
<evidence type="ECO:0000259" key="6">
    <source>
        <dbReference type="Pfam" id="PF13476"/>
    </source>
</evidence>
<dbReference type="Pfam" id="PF13558">
    <property type="entry name" value="SbcC_Walker_B"/>
    <property type="match status" value="1"/>
</dbReference>
<dbReference type="PANTHER" id="PTHR32114:SF2">
    <property type="entry name" value="ABC TRANSPORTER ABCH.3"/>
    <property type="match status" value="1"/>
</dbReference>
<feature type="coiled-coil region" evidence="4">
    <location>
        <begin position="805"/>
        <end position="856"/>
    </location>
</feature>
<dbReference type="EMBL" id="QSHO01000023">
    <property type="protein sequence ID" value="RHC13056.1"/>
    <property type="molecule type" value="Genomic_DNA"/>
</dbReference>
<gene>
    <name evidence="7" type="ORF">DW856_18035</name>
</gene>
<dbReference type="GO" id="GO:0016887">
    <property type="term" value="F:ATP hydrolysis activity"/>
    <property type="evidence" value="ECO:0007669"/>
    <property type="project" value="InterPro"/>
</dbReference>
<reference evidence="7 8" key="1">
    <citation type="submission" date="2018-08" db="EMBL/GenBank/DDBJ databases">
        <title>A genome reference for cultivated species of the human gut microbiota.</title>
        <authorList>
            <person name="Zou Y."/>
            <person name="Xue W."/>
            <person name="Luo G."/>
        </authorList>
    </citation>
    <scope>NUCLEOTIDE SEQUENCE [LARGE SCALE GENOMIC DNA]</scope>
    <source>
        <strain evidence="7 8">AM37-1AC</strain>
    </source>
</reference>
<dbReference type="Proteomes" id="UP000283513">
    <property type="component" value="Unassembled WGS sequence"/>
</dbReference>
<feature type="domain" description="Rad50/SbcC-type AAA" evidence="6">
    <location>
        <begin position="5"/>
        <end position="213"/>
    </location>
</feature>
<comment type="similarity">
    <text evidence="1">Belongs to the SMC family. SbcC subfamily.</text>
</comment>
<evidence type="ECO:0000313" key="7">
    <source>
        <dbReference type="EMBL" id="RHC13056.1"/>
    </source>
</evidence>
<feature type="coiled-coil region" evidence="4">
    <location>
        <begin position="932"/>
        <end position="1044"/>
    </location>
</feature>
<feature type="compositionally biased region" description="Basic and acidic residues" evidence="5">
    <location>
        <begin position="696"/>
        <end position="721"/>
    </location>
</feature>
<name>A0A413YVG8_9FIRM</name>
<feature type="region of interest" description="Disordered" evidence="5">
    <location>
        <begin position="355"/>
        <end position="381"/>
    </location>
</feature>
<dbReference type="SUPFAM" id="SSF52540">
    <property type="entry name" value="P-loop containing nucleoside triphosphate hydrolases"/>
    <property type="match status" value="2"/>
</dbReference>
<dbReference type="InterPro" id="IPR038729">
    <property type="entry name" value="Rad50/SbcC_AAA"/>
</dbReference>
<evidence type="ECO:0000256" key="4">
    <source>
        <dbReference type="SAM" id="Coils"/>
    </source>
</evidence>
<feature type="region of interest" description="Disordered" evidence="5">
    <location>
        <begin position="694"/>
        <end position="721"/>
    </location>
</feature>
<protein>
    <recommendedName>
        <fullName evidence="3">Nuclease SbcCD subunit C</fullName>
    </recommendedName>
</protein>
<comment type="caution">
    <text evidence="7">The sequence shown here is derived from an EMBL/GenBank/DDBJ whole genome shotgun (WGS) entry which is preliminary data.</text>
</comment>
<dbReference type="PROSITE" id="PS00675">
    <property type="entry name" value="SIGMA54_INTERACT_1"/>
    <property type="match status" value="1"/>
</dbReference>
<sequence length="1305" mass="150208">MKPVSLTISAFGPYAGEQTIDFERLGSQGLFLITGDTGAGKTTIFDAITFALYGEASGDVRKADMFRSKYAKDDVKTFVRLTFEYANKRYTVERNPEYMRPKGRGTGMTTEKANATLEYPDDREPVTKSREVTRAITELIGLDCRQFTQIAMIAQGDFQKVLFANTEERGKIFRQIFGTDIYRVLQDKLKDAVKKQWKEYDELRRSINQYMEGIVCESDSLDEEGTRIAEKINLLKKEKFDGRIEEGISLLEELCKAEESALECLQKKKEALDQQIKNMDELSGKVRENADRRRLLEEKQQKLKDLEALLVQAKADMDRAGEEAECCEKLGRTIEEYKQKLVLFEKIQEIGLSQEKKHQDMEEKVQKKRQDEQRRTELEGKLQQEKETLKSYEGITAEIQRIEHEMRLITEKMDTLKNQRDRSRALEEHISDQKEKLDLKKKTENSLLEQQQLLKEEQEQNKDAAGQEIAYEKEVKEIRQKIQDLTEIAEQLNTSEREVKRLGTELENVQKSYEVKSRDLQQQKETWEQLSGADSRGEQAEKAILEVSERIRRLEELENRLEDWEKVSREREKTQKQYQKAAAEQKQISEQYRRIEQQFWDAQAGMLAQGLKEDEPCPVCGAIHHPTLAVIPQETPDREVLKQAKAEDEKARESVSRLSEKAHQLVTQENEKMSAVLKDAGELLGEPDVRMSLNEIKTETKRQKSADEARREEYKDQKEKAKKDLDVKHVLEEQMQSAQDELVMLNEQNINLGQMLATATERCTQQKQQWKKNVADCGTGIEQTEDQKTVFAQLMQIENERNTQFLQAKNNRKRAEQIKDELKESEETIQKIRGTISSIQEEIAKLTGNRETAEKQISDDIKSACNLITGALITSNIITCNIITCNIITCNQSTLTGDTDVNTLQTIKNADGSQVLSIEDFDAKPYHVQSVITMLQRAADEKKAELSKKKEDERKKTALEKKIPLDETEIKTLADQINVAEQELVRLQTEYANEEKNLNELKEQVKDVTKEGVQTQINEFTLKKRNLEENREKTREAYHNYEKNRETEKGVIQMLLRQIEETEKAISFPEEEIEKQAGELRAKRNEMEENRASKYTSYCTNREICKNVSKKQKEIAQTEQKYVWMKSLSDTASGMLNGKAKIELETYVQMAYFDRILIRANRRMLTMSSGQYELKREEETGSRKEKAGLELCVIDHYNGTKRSVKTLSGGESFQASLSLALGLSDEIQSYAGGIRMDSMFVDEGFGSLDEDALEQALKALLQLTEGNRLVGIISHVSELKDQIDKKIIVTKQRTPEGVSSVARVE</sequence>
<feature type="coiled-coil region" evidence="4">
    <location>
        <begin position="248"/>
        <end position="323"/>
    </location>
</feature>
<evidence type="ECO:0000256" key="2">
    <source>
        <dbReference type="ARBA" id="ARBA00011322"/>
    </source>
</evidence>
<evidence type="ECO:0000256" key="5">
    <source>
        <dbReference type="SAM" id="MobiDB-lite"/>
    </source>
</evidence>
<dbReference type="InterPro" id="IPR027417">
    <property type="entry name" value="P-loop_NTPase"/>
</dbReference>
<dbReference type="RefSeq" id="WP_118599302.1">
    <property type="nucleotide sequence ID" value="NZ_QSHO01000023.1"/>
</dbReference>
<evidence type="ECO:0000313" key="8">
    <source>
        <dbReference type="Proteomes" id="UP000283513"/>
    </source>
</evidence>
<dbReference type="GO" id="GO:0006302">
    <property type="term" value="P:double-strand break repair"/>
    <property type="evidence" value="ECO:0007669"/>
    <property type="project" value="InterPro"/>
</dbReference>